<dbReference type="EMBL" id="ON529858">
    <property type="protein sequence ID" value="UTC29846.1"/>
    <property type="molecule type" value="Genomic_DNA"/>
</dbReference>
<keyword evidence="2" id="KW-1185">Reference proteome</keyword>
<sequence length="89" mass="10159">MNLVPYGRRMFGEQLVMTGTIWTDERRPVHHYTLRANDGRVLMEGEVPKTKSGHRNPLHLLSAIMADFNPDLFGDDYVTCEADIKAGRK</sequence>
<protein>
    <submittedName>
        <fullName evidence="1">Uncharacterized protein</fullName>
    </submittedName>
</protein>
<dbReference type="Proteomes" id="UP001057427">
    <property type="component" value="Segment"/>
</dbReference>
<gene>
    <name evidence="1" type="ORF">BAJUN_02160</name>
</gene>
<proteinExistence type="predicted"/>
<reference evidence="1" key="1">
    <citation type="submission" date="2022-05" db="EMBL/GenBank/DDBJ databases">
        <authorList>
            <person name="Friedrich I."/>
            <person name="Poehlein A."/>
            <person name="Schneider D."/>
            <person name="Hertel R."/>
            <person name="Daniel R."/>
        </authorList>
    </citation>
    <scope>NUCLEOTIDE SEQUENCE</scope>
</reference>
<name>A0A9E7N4P7_9CAUD</name>
<organism evidence="1 2">
    <name type="scientific">Brevundimonas phage vB_BgoS-Bajun</name>
    <dbReference type="NCBI Taxonomy" id="2948594"/>
    <lineage>
        <taxon>Viruses</taxon>
        <taxon>Duplodnaviria</taxon>
        <taxon>Heunggongvirae</taxon>
        <taxon>Uroviricota</taxon>
        <taxon>Caudoviricetes</taxon>
        <taxon>Dolichocephalovirinae</taxon>
    </lineage>
</organism>
<evidence type="ECO:0000313" key="1">
    <source>
        <dbReference type="EMBL" id="UTC29846.1"/>
    </source>
</evidence>
<evidence type="ECO:0000313" key="2">
    <source>
        <dbReference type="Proteomes" id="UP001057427"/>
    </source>
</evidence>
<accession>A0A9E7N4P7</accession>